<keyword evidence="1" id="KW-1133">Transmembrane helix</keyword>
<accession>A9KQV7</accession>
<name>A9KQV7_LACP7</name>
<reference evidence="3" key="1">
    <citation type="submission" date="2007-11" db="EMBL/GenBank/DDBJ databases">
        <title>Complete genome sequence of Clostridium phytofermentans ISDg.</title>
        <authorList>
            <person name="Leschine S.B."/>
            <person name="Warnick T.A."/>
            <person name="Blanchard J.L."/>
            <person name="Schnell D.J."/>
            <person name="Petit E.L."/>
            <person name="LaTouf W.G."/>
            <person name="Copeland A."/>
            <person name="Lucas S."/>
            <person name="Lapidus A."/>
            <person name="Barry K."/>
            <person name="Glavina del Rio T."/>
            <person name="Dalin E."/>
            <person name="Tice H."/>
            <person name="Pitluck S."/>
            <person name="Kiss H."/>
            <person name="Brettin T."/>
            <person name="Bruce D."/>
            <person name="Detter J.C."/>
            <person name="Han C."/>
            <person name="Kuske C."/>
            <person name="Schmutz J."/>
            <person name="Larimer F."/>
            <person name="Land M."/>
            <person name="Hauser L."/>
            <person name="Kyrpides N."/>
            <person name="Kim E.A."/>
            <person name="Richardson P."/>
        </authorList>
    </citation>
    <scope>NUCLEOTIDE SEQUENCE [LARGE SCALE GENOMIC DNA]</scope>
    <source>
        <strain evidence="3">ATCC 700394 / DSM 18823 / ISDg</strain>
    </source>
</reference>
<dbReference type="InterPro" id="IPR038690">
    <property type="entry name" value="NusG_2_sf"/>
</dbReference>
<dbReference type="Proteomes" id="UP000000370">
    <property type="component" value="Chromosome"/>
</dbReference>
<sequence precursor="true">MKKKDIILLVVLLVIAGGSFLVYWLMSGEVGENGKVVVEVEGKTFGTYSLYKNQTVIIPGRLGDSVLKIEDGYAKMESAGCPDQICVNHLAIHNKNDMIICLPNEIIVEVTEGEQSKTDAIAQ</sequence>
<dbReference type="KEGG" id="cpy:Cphy_3079"/>
<keyword evidence="1" id="KW-0472">Membrane</keyword>
<evidence type="ECO:0000256" key="1">
    <source>
        <dbReference type="SAM" id="Phobius"/>
    </source>
</evidence>
<dbReference type="Pfam" id="PF07009">
    <property type="entry name" value="NusG_II"/>
    <property type="match status" value="1"/>
</dbReference>
<dbReference type="CDD" id="cd09911">
    <property type="entry name" value="Lin0431_like"/>
    <property type="match status" value="1"/>
</dbReference>
<keyword evidence="3" id="KW-1185">Reference proteome</keyword>
<organism evidence="2 3">
    <name type="scientific">Lachnoclostridium phytofermentans (strain ATCC 700394 / DSM 18823 / ISDg)</name>
    <name type="common">Clostridium phytofermentans</name>
    <dbReference type="NCBI Taxonomy" id="357809"/>
    <lineage>
        <taxon>Bacteria</taxon>
        <taxon>Bacillati</taxon>
        <taxon>Bacillota</taxon>
        <taxon>Clostridia</taxon>
        <taxon>Lachnospirales</taxon>
        <taxon>Lachnospiraceae</taxon>
    </lineage>
</organism>
<dbReference type="OrthoDB" id="47603at2"/>
<dbReference type="STRING" id="357809.Cphy_3079"/>
<evidence type="ECO:0000313" key="2">
    <source>
        <dbReference type="EMBL" id="ABX43436.1"/>
    </source>
</evidence>
<evidence type="ECO:0000313" key="3">
    <source>
        <dbReference type="Proteomes" id="UP000000370"/>
    </source>
</evidence>
<gene>
    <name evidence="2" type="ordered locus">Cphy_3079</name>
</gene>
<proteinExistence type="predicted"/>
<protein>
    <submittedName>
        <fullName evidence="2">Uncharacterized protein</fullName>
    </submittedName>
</protein>
<dbReference type="HOGENOM" id="CLU_130936_2_0_9"/>
<dbReference type="AlphaFoldDB" id="A9KQV7"/>
<feature type="transmembrane region" description="Helical" evidence="1">
    <location>
        <begin position="7"/>
        <end position="26"/>
    </location>
</feature>
<keyword evidence="1" id="KW-0812">Transmembrane</keyword>
<dbReference type="Gene3D" id="2.60.320.10">
    <property type="entry name" value="N-utilization substance G protein NusG, insert domain"/>
    <property type="match status" value="1"/>
</dbReference>
<dbReference type="RefSeq" id="WP_012201087.1">
    <property type="nucleotide sequence ID" value="NC_010001.1"/>
</dbReference>
<dbReference type="EMBL" id="CP000885">
    <property type="protein sequence ID" value="ABX43436.1"/>
    <property type="molecule type" value="Genomic_DNA"/>
</dbReference>
<dbReference type="eggNOG" id="COG5341">
    <property type="taxonomic scope" value="Bacteria"/>
</dbReference>